<sequence>MTARNGPDRGNKPEKGFVLKRKTWRQRRHDNLKKRKKIRKWTKNWLRKAGSIKVEANVAGVTGSNKKMEMTNKNGKLPIDPMNWEPNDVTNWVETLSKEHHFSVDRRLFMMNGKGLCFMSLNGFIYRSPDGGALLHADLHKKILERILYMRVATASGVRII</sequence>
<dbReference type="Pfam" id="PF02198">
    <property type="entry name" value="SAM_PNT"/>
    <property type="match status" value="1"/>
</dbReference>
<evidence type="ECO:0000313" key="3">
    <source>
        <dbReference type="Proteomes" id="UP001642483"/>
    </source>
</evidence>
<gene>
    <name evidence="2" type="ORF">CVLEPA_LOCUS609</name>
</gene>
<dbReference type="Proteomes" id="UP001642483">
    <property type="component" value="Unassembled WGS sequence"/>
</dbReference>
<proteinExistence type="predicted"/>
<reference evidence="2 3" key="1">
    <citation type="submission" date="2024-02" db="EMBL/GenBank/DDBJ databases">
        <authorList>
            <person name="Daric V."/>
            <person name="Darras S."/>
        </authorList>
    </citation>
    <scope>NUCLEOTIDE SEQUENCE [LARGE SCALE GENOMIC DNA]</scope>
</reference>
<dbReference type="SUPFAM" id="SSF47769">
    <property type="entry name" value="SAM/Pointed domain"/>
    <property type="match status" value="1"/>
</dbReference>
<comment type="caution">
    <text evidence="2">The sequence shown here is derived from an EMBL/GenBank/DDBJ whole genome shotgun (WGS) entry which is preliminary data.</text>
</comment>
<dbReference type="InterPro" id="IPR013761">
    <property type="entry name" value="SAM/pointed_sf"/>
</dbReference>
<dbReference type="EMBL" id="CAWYQH010000001">
    <property type="protein sequence ID" value="CAK8671555.1"/>
    <property type="molecule type" value="Genomic_DNA"/>
</dbReference>
<dbReference type="SMART" id="SM00251">
    <property type="entry name" value="SAM_PNT"/>
    <property type="match status" value="1"/>
</dbReference>
<dbReference type="PROSITE" id="PS51433">
    <property type="entry name" value="PNT"/>
    <property type="match status" value="1"/>
</dbReference>
<evidence type="ECO:0000259" key="1">
    <source>
        <dbReference type="PROSITE" id="PS51433"/>
    </source>
</evidence>
<feature type="domain" description="PNT" evidence="1">
    <location>
        <begin position="63"/>
        <end position="146"/>
    </location>
</feature>
<dbReference type="InterPro" id="IPR003118">
    <property type="entry name" value="Pointed_dom"/>
</dbReference>
<name>A0ABP0EVW2_CLALP</name>
<keyword evidence="3" id="KW-1185">Reference proteome</keyword>
<protein>
    <recommendedName>
        <fullName evidence="1">PNT domain-containing protein</fullName>
    </recommendedName>
</protein>
<dbReference type="Gene3D" id="1.10.150.50">
    <property type="entry name" value="Transcription Factor, Ets-1"/>
    <property type="match status" value="1"/>
</dbReference>
<organism evidence="2 3">
    <name type="scientific">Clavelina lepadiformis</name>
    <name type="common">Light-bulb sea squirt</name>
    <name type="synonym">Ascidia lepadiformis</name>
    <dbReference type="NCBI Taxonomy" id="159417"/>
    <lineage>
        <taxon>Eukaryota</taxon>
        <taxon>Metazoa</taxon>
        <taxon>Chordata</taxon>
        <taxon>Tunicata</taxon>
        <taxon>Ascidiacea</taxon>
        <taxon>Aplousobranchia</taxon>
        <taxon>Clavelinidae</taxon>
        <taxon>Clavelina</taxon>
    </lineage>
</organism>
<accession>A0ABP0EVW2</accession>
<evidence type="ECO:0000313" key="2">
    <source>
        <dbReference type="EMBL" id="CAK8671555.1"/>
    </source>
</evidence>